<evidence type="ECO:0000256" key="7">
    <source>
        <dbReference type="ARBA" id="ARBA00022694"/>
    </source>
</evidence>
<feature type="region of interest" description="Disordered" evidence="11">
    <location>
        <begin position="405"/>
        <end position="438"/>
    </location>
</feature>
<keyword evidence="3" id="KW-0820">tRNA-binding</keyword>
<evidence type="ECO:0000256" key="1">
    <source>
        <dbReference type="ARBA" id="ARBA00004123"/>
    </source>
</evidence>
<organism evidence="13 14">
    <name type="scientific">Ogataea polymorpha</name>
    <dbReference type="NCBI Taxonomy" id="460523"/>
    <lineage>
        <taxon>Eukaryota</taxon>
        <taxon>Fungi</taxon>
        <taxon>Dikarya</taxon>
        <taxon>Ascomycota</taxon>
        <taxon>Saccharomycotina</taxon>
        <taxon>Pichiomycetes</taxon>
        <taxon>Pichiales</taxon>
        <taxon>Pichiaceae</taxon>
        <taxon>Ogataea</taxon>
    </lineage>
</organism>
<dbReference type="InterPro" id="IPR049560">
    <property type="entry name" value="MeTrfase_RsmB-F_NOP2_cat"/>
</dbReference>
<keyword evidence="7" id="KW-0819">tRNA processing</keyword>
<dbReference type="GO" id="GO:0000049">
    <property type="term" value="F:tRNA binding"/>
    <property type="evidence" value="ECO:0007669"/>
    <property type="project" value="UniProtKB-KW"/>
</dbReference>
<dbReference type="Pfam" id="PF25378">
    <property type="entry name" value="PUA_NSUN2"/>
    <property type="match status" value="1"/>
</dbReference>
<keyword evidence="9" id="KW-0539">Nucleus</keyword>
<dbReference type="InterPro" id="IPR023270">
    <property type="entry name" value="RCMT_NCL1"/>
</dbReference>
<feature type="binding site" evidence="10">
    <location>
        <position position="222"/>
    </location>
    <ligand>
        <name>S-adenosyl-L-methionine</name>
        <dbReference type="ChEBI" id="CHEBI:59789"/>
    </ligand>
</feature>
<dbReference type="PANTHER" id="PTHR22808">
    <property type="entry name" value="NCL1 YEAST -RELATED NOL1/NOP2/FMU SUN DOMAIN-CONTAINING"/>
    <property type="match status" value="1"/>
</dbReference>
<dbReference type="CDD" id="cd02440">
    <property type="entry name" value="AdoMet_MTases"/>
    <property type="match status" value="1"/>
</dbReference>
<feature type="binding site" evidence="10">
    <location>
        <position position="195"/>
    </location>
    <ligand>
        <name>S-adenosyl-L-methionine</name>
        <dbReference type="ChEBI" id="CHEBI:59789"/>
    </ligand>
</feature>
<dbReference type="InterPro" id="IPR018314">
    <property type="entry name" value="RsmB/NOL1/NOP2-like_CS"/>
</dbReference>
<evidence type="ECO:0000259" key="12">
    <source>
        <dbReference type="PROSITE" id="PS51686"/>
    </source>
</evidence>
<dbReference type="GO" id="GO:0030488">
    <property type="term" value="P:tRNA methylation"/>
    <property type="evidence" value="ECO:0007669"/>
    <property type="project" value="TreeGrafter"/>
</dbReference>
<evidence type="ECO:0000256" key="8">
    <source>
        <dbReference type="ARBA" id="ARBA00022884"/>
    </source>
</evidence>
<dbReference type="InterPro" id="IPR029063">
    <property type="entry name" value="SAM-dependent_MTases_sf"/>
</dbReference>
<evidence type="ECO:0000256" key="3">
    <source>
        <dbReference type="ARBA" id="ARBA00022555"/>
    </source>
</evidence>
<dbReference type="InterPro" id="IPR023267">
    <property type="entry name" value="RCMT"/>
</dbReference>
<evidence type="ECO:0000256" key="9">
    <source>
        <dbReference type="ARBA" id="ARBA00023242"/>
    </source>
</evidence>
<reference evidence="13" key="2">
    <citation type="submission" date="2021-01" db="EMBL/GenBank/DDBJ databases">
        <authorList>
            <person name="Schikora-Tamarit M.A."/>
        </authorList>
    </citation>
    <scope>NUCLEOTIDE SEQUENCE</scope>
    <source>
        <strain evidence="13">NCAIM Y.01608</strain>
    </source>
</reference>
<accession>A0A9P8P0K3</accession>
<dbReference type="Gene3D" id="3.40.50.150">
    <property type="entry name" value="Vaccinia Virus protein VP39"/>
    <property type="match status" value="1"/>
</dbReference>
<keyword evidence="4 10" id="KW-0489">Methyltransferase</keyword>
<dbReference type="AlphaFoldDB" id="A0A9P8P0K3"/>
<feature type="active site" description="Nucleophile" evidence="10">
    <location>
        <position position="299"/>
    </location>
</feature>
<evidence type="ECO:0000256" key="6">
    <source>
        <dbReference type="ARBA" id="ARBA00022691"/>
    </source>
</evidence>
<feature type="region of interest" description="Disordered" evidence="11">
    <location>
        <begin position="1"/>
        <end position="21"/>
    </location>
</feature>
<evidence type="ECO:0000313" key="13">
    <source>
        <dbReference type="EMBL" id="KAH3662875.1"/>
    </source>
</evidence>
<dbReference type="EMBL" id="JAEUBD010001266">
    <property type="protein sequence ID" value="KAH3662875.1"/>
    <property type="molecule type" value="Genomic_DNA"/>
</dbReference>
<keyword evidence="6 10" id="KW-0949">S-adenosyl-L-methionine</keyword>
<sequence>MGKRKGNKTGAQTGTRENRGYWKEIERKNDQWERYYRAQSLIPEEEFDLFKTTCQQDLPLTFRITGFKKHANEISELFTTKHMPNLTNANDENSKPPFPFPWYPGKLGFQIDLPKSVVKKNPLYASTQKFLVVETEVGNISRQEAVSMIPPLFLEVQPHHYVLDMCAAPGSKTAQLIEALHNEGVHAPGFIVANDSDYKRSHMLVHQVKRLNSPNLVVVNHDAQLFPKMKLTPEGDYVKFDRILCDVPCTGDGTMRKNLTVWKDWRIGNALGLHSLQLNILMRGLQLLRKGGRLVYSTCSLNPIENEAVVSAALSKWGGKVKIVNCDNMLIGLKRRPGVSHWKVFGKDWEERSKEDIHEGLPNSVFPPSAEEANTFNLQDCMRVYPHDQNTGGFFITVLEKVNPDEDKKDDDEEPAAKKPRLESSNQGEKKIDVVKKERLPRDANEEPFVFLDKDNTELKKCWDFYEVKDTFPKDSMLVRNGTGEPLRSIYFVSPIVKNLIQTNEAKLKLIYAGVKVFVSQRAEYSQQSCPWRVQYEAMPILKDHLGSSRTFEINLDLLKILLSETFPNVNKIREDKVDPEFIEKITDFPEGCFFVRVKRGQDKEDMYLPLWKGRSNFNLMVNKHETHELLYRLFGVEN</sequence>
<dbReference type="PANTHER" id="PTHR22808:SF1">
    <property type="entry name" value="RNA CYTOSINE-C(5)-METHYLTRANSFERASE NSUN2-RELATED"/>
    <property type="match status" value="1"/>
</dbReference>
<comment type="subcellular location">
    <subcellularLocation>
        <location evidence="1">Nucleus</location>
    </subcellularLocation>
</comment>
<evidence type="ECO:0000256" key="2">
    <source>
        <dbReference type="ARBA" id="ARBA00007494"/>
    </source>
</evidence>
<comment type="caution">
    <text evidence="13">The sequence shown here is derived from an EMBL/GenBank/DDBJ whole genome shotgun (WGS) entry which is preliminary data.</text>
</comment>
<gene>
    <name evidence="13" type="ORF">OGATHE_004451</name>
</gene>
<evidence type="ECO:0000256" key="10">
    <source>
        <dbReference type="PROSITE-ProRule" id="PRU01023"/>
    </source>
</evidence>
<evidence type="ECO:0000313" key="14">
    <source>
        <dbReference type="Proteomes" id="UP000788993"/>
    </source>
</evidence>
<dbReference type="GO" id="GO:0005737">
    <property type="term" value="C:cytoplasm"/>
    <property type="evidence" value="ECO:0007669"/>
    <property type="project" value="TreeGrafter"/>
</dbReference>
<protein>
    <recommendedName>
        <fullName evidence="12">SAM-dependent MTase RsmB/NOP-type domain-containing protein</fullName>
    </recommendedName>
</protein>
<dbReference type="InterPro" id="IPR001678">
    <property type="entry name" value="MeTrfase_RsmB-F_NOP2_dom"/>
</dbReference>
<keyword evidence="8 10" id="KW-0694">RNA-binding</keyword>
<dbReference type="PRINTS" id="PR02008">
    <property type="entry name" value="RCMTFAMILY"/>
</dbReference>
<dbReference type="InterPro" id="IPR057286">
    <property type="entry name" value="PUA_NSUN2"/>
</dbReference>
<feature type="binding site" evidence="10">
    <location>
        <begin position="166"/>
        <end position="172"/>
    </location>
    <ligand>
        <name>S-adenosyl-L-methionine</name>
        <dbReference type="ChEBI" id="CHEBI:59789"/>
    </ligand>
</feature>
<dbReference type="Proteomes" id="UP000788993">
    <property type="component" value="Unassembled WGS sequence"/>
</dbReference>
<feature type="binding site" evidence="10">
    <location>
        <position position="246"/>
    </location>
    <ligand>
        <name>S-adenosyl-L-methionine</name>
        <dbReference type="ChEBI" id="CHEBI:59789"/>
    </ligand>
</feature>
<name>A0A9P8P0K3_9ASCO</name>
<proteinExistence type="inferred from homology"/>
<dbReference type="InterPro" id="IPR057285">
    <property type="entry name" value="Pre-PUA_NSUN2"/>
</dbReference>
<evidence type="ECO:0000256" key="11">
    <source>
        <dbReference type="SAM" id="MobiDB-lite"/>
    </source>
</evidence>
<dbReference type="PROSITE" id="PS01153">
    <property type="entry name" value="NOL1_NOP2_SUN"/>
    <property type="match status" value="1"/>
</dbReference>
<dbReference type="PROSITE" id="PS51686">
    <property type="entry name" value="SAM_MT_RSMB_NOP"/>
    <property type="match status" value="1"/>
</dbReference>
<keyword evidence="14" id="KW-1185">Reference proteome</keyword>
<dbReference type="GO" id="GO:0016428">
    <property type="term" value="F:tRNA (cytidine-5-)-methyltransferase activity"/>
    <property type="evidence" value="ECO:0007669"/>
    <property type="project" value="InterPro"/>
</dbReference>
<evidence type="ECO:0000256" key="5">
    <source>
        <dbReference type="ARBA" id="ARBA00022679"/>
    </source>
</evidence>
<dbReference type="Pfam" id="PF25376">
    <property type="entry name" value="Pre-PUA_NSUN2"/>
    <property type="match status" value="1"/>
</dbReference>
<feature type="compositionally biased region" description="Basic and acidic residues" evidence="11">
    <location>
        <begin position="415"/>
        <end position="438"/>
    </location>
</feature>
<dbReference type="SUPFAM" id="SSF53335">
    <property type="entry name" value="S-adenosyl-L-methionine-dependent methyltransferases"/>
    <property type="match status" value="1"/>
</dbReference>
<dbReference type="Pfam" id="PF01189">
    <property type="entry name" value="Methyltr_RsmB-F"/>
    <property type="match status" value="1"/>
</dbReference>
<comment type="similarity">
    <text evidence="2 10">Belongs to the class I-like SAM-binding methyltransferase superfamily. RsmB/NOP family.</text>
</comment>
<keyword evidence="5 10" id="KW-0808">Transferase</keyword>
<reference evidence="13" key="1">
    <citation type="journal article" date="2021" name="Open Biol.">
        <title>Shared evolutionary footprints suggest mitochondrial oxidative damage underlies multiple complex I losses in fungi.</title>
        <authorList>
            <person name="Schikora-Tamarit M.A."/>
            <person name="Marcet-Houben M."/>
            <person name="Nosek J."/>
            <person name="Gabaldon T."/>
        </authorList>
    </citation>
    <scope>NUCLEOTIDE SEQUENCE</scope>
    <source>
        <strain evidence="13">NCAIM Y.01608</strain>
    </source>
</reference>
<dbReference type="PRINTS" id="PR02011">
    <property type="entry name" value="RCMTNCL1"/>
</dbReference>
<dbReference type="GO" id="GO:0005634">
    <property type="term" value="C:nucleus"/>
    <property type="evidence" value="ECO:0007669"/>
    <property type="project" value="UniProtKB-SubCell"/>
</dbReference>
<feature type="domain" description="SAM-dependent MTase RsmB/NOP-type" evidence="12">
    <location>
        <begin position="50"/>
        <end position="402"/>
    </location>
</feature>
<evidence type="ECO:0000256" key="4">
    <source>
        <dbReference type="ARBA" id="ARBA00022603"/>
    </source>
</evidence>